<accession>A0A1L7XVP4</accession>
<protein>
    <submittedName>
        <fullName evidence="2">Related to TOB3 (Member of AAA-ATPase family)</fullName>
    </submittedName>
</protein>
<evidence type="ECO:0000313" key="2">
    <source>
        <dbReference type="EMBL" id="CZR69122.1"/>
    </source>
</evidence>
<dbReference type="SUPFAM" id="SSF52540">
    <property type="entry name" value="P-loop containing nucleoside triphosphate hydrolases"/>
    <property type="match status" value="1"/>
</dbReference>
<sequence>MEKTFGPSRKRVHLAEEWEHRIDPSRNDTKRARGGDMRNLETELPVLPPPMINQIDWREVLCQFLSVPAHAEDKIVLASLQSVTDRRATERSANMERSYDSTDEYQIIHRIRCNEQSTEELCLDVPWTVKNGSRNIHLRGGDMIEHLELYLERHKAVSFIVYKDYECCGTDNLGVRQGGHSAVIGDDPSDLLVNESVCIVSEALCLALKELWSKELGNVSHPKFEQFSEFTAPFVWWYCARNRIADAIPSLQPHHRQHLDSFQTYIDASLGKEYEAVDLLLADGKITPGYMSYLYVPGEIQLSKLDGDDAQYHRAFVATSWLTRASTGTITKAAARTKDAYSSQWDVYGSSWSFDGLFQQNTDLWSVDCRFPWDKSFDIQELDVYPIRFADHKVIDALRDRGRMFWECRWQKYVCYHRDAATRVQSPSDTRYMIDINTYKEMHPPSGSKAPNRDHLGPEAMMPGNPPPLGDNFILCLPSTIPGYHMQKKDWITLHVSRMSSVQWNENAFKMLVADEQKKELIRALVTNQIAAEEGTDLISGKGNGLFILLHGGPGTGKTLTAESVAEVARKPLYRVTCGDVGTNAEDVEKYLETVLLLGKTWGCVVLLDEADVFLMQRSVKDFRRNALVSVFLRVLEYYDGILILTSNRVGTFDAAFKSRIQLSLRYPKLQEDDRFQIWTNFIEHIKALPHSRTTSLGIDFAEIKRNLRQLAKEELNGREIRNAVSTARQLAMFKNERMGYAHLCTVLAEMKEFEKYAVDLKGGLTDDEIAREYQEY</sequence>
<dbReference type="Proteomes" id="UP000184330">
    <property type="component" value="Unassembled WGS sequence"/>
</dbReference>
<dbReference type="CDD" id="cd19481">
    <property type="entry name" value="RecA-like_protease"/>
    <property type="match status" value="1"/>
</dbReference>
<dbReference type="SMART" id="SM00382">
    <property type="entry name" value="AAA"/>
    <property type="match status" value="1"/>
</dbReference>
<reference evidence="2 3" key="1">
    <citation type="submission" date="2016-03" db="EMBL/GenBank/DDBJ databases">
        <authorList>
            <person name="Ploux O."/>
        </authorList>
    </citation>
    <scope>NUCLEOTIDE SEQUENCE [LARGE SCALE GENOMIC DNA]</scope>
    <source>
        <strain evidence="2 3">UAMH 11012</strain>
    </source>
</reference>
<dbReference type="InterPro" id="IPR027417">
    <property type="entry name" value="P-loop_NTPase"/>
</dbReference>
<dbReference type="Pfam" id="PF23232">
    <property type="entry name" value="AAA_lid_13"/>
    <property type="match status" value="1"/>
</dbReference>
<gene>
    <name evidence="2" type="ORF">PAC_19022</name>
</gene>
<feature type="domain" description="AAA+ ATPase" evidence="1">
    <location>
        <begin position="544"/>
        <end position="671"/>
    </location>
</feature>
<dbReference type="OrthoDB" id="10042665at2759"/>
<proteinExistence type="predicted"/>
<dbReference type="InterPro" id="IPR003959">
    <property type="entry name" value="ATPase_AAA_core"/>
</dbReference>
<keyword evidence="3" id="KW-1185">Reference proteome</keyword>
<dbReference type="InterPro" id="IPR003593">
    <property type="entry name" value="AAA+_ATPase"/>
</dbReference>
<dbReference type="EMBL" id="FJOG01000065">
    <property type="protein sequence ID" value="CZR69122.1"/>
    <property type="molecule type" value="Genomic_DNA"/>
</dbReference>
<dbReference type="PANTHER" id="PTHR46411">
    <property type="entry name" value="FAMILY ATPASE, PUTATIVE-RELATED"/>
    <property type="match status" value="1"/>
</dbReference>
<dbReference type="AlphaFoldDB" id="A0A1L7XVP4"/>
<name>A0A1L7XVP4_9HELO</name>
<dbReference type="GO" id="GO:0005524">
    <property type="term" value="F:ATP binding"/>
    <property type="evidence" value="ECO:0007669"/>
    <property type="project" value="InterPro"/>
</dbReference>
<dbReference type="PANTHER" id="PTHR46411:SF2">
    <property type="entry name" value="AAA+ ATPASE DOMAIN-CONTAINING PROTEIN"/>
    <property type="match status" value="1"/>
</dbReference>
<dbReference type="Pfam" id="PF00004">
    <property type="entry name" value="AAA"/>
    <property type="match status" value="1"/>
</dbReference>
<evidence type="ECO:0000313" key="3">
    <source>
        <dbReference type="Proteomes" id="UP000184330"/>
    </source>
</evidence>
<evidence type="ECO:0000259" key="1">
    <source>
        <dbReference type="SMART" id="SM00382"/>
    </source>
</evidence>
<organism evidence="2 3">
    <name type="scientific">Phialocephala subalpina</name>
    <dbReference type="NCBI Taxonomy" id="576137"/>
    <lineage>
        <taxon>Eukaryota</taxon>
        <taxon>Fungi</taxon>
        <taxon>Dikarya</taxon>
        <taxon>Ascomycota</taxon>
        <taxon>Pezizomycotina</taxon>
        <taxon>Leotiomycetes</taxon>
        <taxon>Helotiales</taxon>
        <taxon>Mollisiaceae</taxon>
        <taxon>Phialocephala</taxon>
        <taxon>Phialocephala fortinii species complex</taxon>
    </lineage>
</organism>
<dbReference type="GO" id="GO:0016887">
    <property type="term" value="F:ATP hydrolysis activity"/>
    <property type="evidence" value="ECO:0007669"/>
    <property type="project" value="InterPro"/>
</dbReference>
<dbReference type="InterPro" id="IPR056599">
    <property type="entry name" value="AAA_lid_fung"/>
</dbReference>
<dbReference type="Gene3D" id="3.40.50.300">
    <property type="entry name" value="P-loop containing nucleotide triphosphate hydrolases"/>
    <property type="match status" value="1"/>
</dbReference>